<dbReference type="Pfam" id="PF03358">
    <property type="entry name" value="FMN_red"/>
    <property type="match status" value="1"/>
</dbReference>
<dbReference type="InterPro" id="IPR010089">
    <property type="entry name" value="Flavoprotein_WrbA-like"/>
</dbReference>
<dbReference type="GO" id="GO:0010181">
    <property type="term" value="F:FMN binding"/>
    <property type="evidence" value="ECO:0007669"/>
    <property type="project" value="InterPro"/>
</dbReference>
<evidence type="ECO:0000313" key="4">
    <source>
        <dbReference type="Proteomes" id="UP001161325"/>
    </source>
</evidence>
<dbReference type="InterPro" id="IPR005025">
    <property type="entry name" value="FMN_Rdtase-like_dom"/>
</dbReference>
<organism evidence="3 4">
    <name type="scientific">Roseisolibacter agri</name>
    <dbReference type="NCBI Taxonomy" id="2014610"/>
    <lineage>
        <taxon>Bacteria</taxon>
        <taxon>Pseudomonadati</taxon>
        <taxon>Gemmatimonadota</taxon>
        <taxon>Gemmatimonadia</taxon>
        <taxon>Gemmatimonadales</taxon>
        <taxon>Gemmatimonadaceae</taxon>
        <taxon>Roseisolibacter</taxon>
    </lineage>
</organism>
<evidence type="ECO:0000256" key="1">
    <source>
        <dbReference type="ARBA" id="ARBA00006961"/>
    </source>
</evidence>
<dbReference type="InterPro" id="IPR029039">
    <property type="entry name" value="Flavoprotein-like_sf"/>
</dbReference>
<dbReference type="RefSeq" id="WP_284351391.1">
    <property type="nucleotide sequence ID" value="NZ_BRXS01000005.1"/>
</dbReference>
<dbReference type="PANTHER" id="PTHR30546:SF23">
    <property type="entry name" value="FLAVOPROTEIN-LIKE PROTEIN YCP4-RELATED"/>
    <property type="match status" value="1"/>
</dbReference>
<dbReference type="EMBL" id="BRXS01000005">
    <property type="protein sequence ID" value="GLC26941.1"/>
    <property type="molecule type" value="Genomic_DNA"/>
</dbReference>
<name>A0AA37QC00_9BACT</name>
<dbReference type="PANTHER" id="PTHR30546">
    <property type="entry name" value="FLAVODOXIN-RELATED PROTEIN WRBA-RELATED"/>
    <property type="match status" value="1"/>
</dbReference>
<keyword evidence="4" id="KW-1185">Reference proteome</keyword>
<dbReference type="PROSITE" id="PS50902">
    <property type="entry name" value="FLAVODOXIN_LIKE"/>
    <property type="match status" value="1"/>
</dbReference>
<proteinExistence type="inferred from homology"/>
<reference evidence="3" key="1">
    <citation type="submission" date="2022-08" db="EMBL/GenBank/DDBJ databases">
        <title>Draft genome sequencing of Roseisolibacter agri AW1220.</title>
        <authorList>
            <person name="Tobiishi Y."/>
            <person name="Tonouchi A."/>
        </authorList>
    </citation>
    <scope>NUCLEOTIDE SEQUENCE</scope>
    <source>
        <strain evidence="3">AW1220</strain>
    </source>
</reference>
<gene>
    <name evidence="3" type="ORF">rosag_34540</name>
</gene>
<dbReference type="FunFam" id="3.40.50.360:FF:000001">
    <property type="entry name" value="NAD(P)H dehydrogenase (Quinone) FQR1-like"/>
    <property type="match status" value="1"/>
</dbReference>
<dbReference type="GO" id="GO:0003955">
    <property type="term" value="F:NAD(P)H dehydrogenase (quinone) activity"/>
    <property type="evidence" value="ECO:0007669"/>
    <property type="project" value="InterPro"/>
</dbReference>
<dbReference type="SUPFAM" id="SSF52218">
    <property type="entry name" value="Flavoproteins"/>
    <property type="match status" value="1"/>
</dbReference>
<evidence type="ECO:0000313" key="3">
    <source>
        <dbReference type="EMBL" id="GLC26941.1"/>
    </source>
</evidence>
<comment type="caution">
    <text evidence="3">The sequence shown here is derived from an EMBL/GenBank/DDBJ whole genome shotgun (WGS) entry which is preliminary data.</text>
</comment>
<dbReference type="NCBIfam" id="NF002999">
    <property type="entry name" value="PRK03767.1"/>
    <property type="match status" value="1"/>
</dbReference>
<dbReference type="InterPro" id="IPR008254">
    <property type="entry name" value="Flavodoxin/NO_synth"/>
</dbReference>
<accession>A0AA37QC00</accession>
<comment type="similarity">
    <text evidence="1">Belongs to the WrbA family.</text>
</comment>
<dbReference type="AlphaFoldDB" id="A0AA37QC00"/>
<protein>
    <submittedName>
        <fullName evidence="3">NAD(P)H dehydrogenase (Quinone)</fullName>
    </submittedName>
</protein>
<dbReference type="Proteomes" id="UP001161325">
    <property type="component" value="Unassembled WGS sequence"/>
</dbReference>
<evidence type="ECO:0000259" key="2">
    <source>
        <dbReference type="PROSITE" id="PS50902"/>
    </source>
</evidence>
<feature type="domain" description="Flavodoxin-like" evidence="2">
    <location>
        <begin position="6"/>
        <end position="191"/>
    </location>
</feature>
<dbReference type="Gene3D" id="3.40.50.360">
    <property type="match status" value="1"/>
</dbReference>
<dbReference type="NCBIfam" id="TIGR01755">
    <property type="entry name" value="flav_wrbA"/>
    <property type="match status" value="1"/>
</dbReference>
<dbReference type="GO" id="GO:0016020">
    <property type="term" value="C:membrane"/>
    <property type="evidence" value="ECO:0007669"/>
    <property type="project" value="TreeGrafter"/>
</dbReference>
<sequence>MSTVRLAIVYYSTYGTNHQMAEIAAEAARAAGAEVRLRKVRETAPEGVVAGQDAWRATAERTAHVEEATNADLEWANAFLFSAPTRYGAAASQMRAFLDQTGPLWATGKLANKAASAMSSAQNAHGGQETTVQSLNNMFAHWGCILVPPGYTDPVTFQSGGNPYGVTVTAAGQPIPDAVQEAIRHQARRLVEYAAKIAG</sequence>